<proteinExistence type="predicted"/>
<comment type="caution">
    <text evidence="1">The sequence shown here is derived from an EMBL/GenBank/DDBJ whole genome shotgun (WGS) entry which is preliminary data.</text>
</comment>
<sequence length="88" mass="9582">IINCPRRGFATSSRLCTEILMKPRLLKGGAARKVELEPSESQPASTAQYRAQLTPSLALVLEDGGAVLLWNDAYAGLIRCREHTLVTS</sequence>
<reference evidence="1" key="1">
    <citation type="journal article" date="2014" name="Front. Microbiol.">
        <title>High frequency of phylogenetically diverse reductive dehalogenase-homologous genes in deep subseafloor sedimentary metagenomes.</title>
        <authorList>
            <person name="Kawai M."/>
            <person name="Futagami T."/>
            <person name="Toyoda A."/>
            <person name="Takaki Y."/>
            <person name="Nishi S."/>
            <person name="Hori S."/>
            <person name="Arai W."/>
            <person name="Tsubouchi T."/>
            <person name="Morono Y."/>
            <person name="Uchiyama I."/>
            <person name="Ito T."/>
            <person name="Fujiyama A."/>
            <person name="Inagaki F."/>
            <person name="Takami H."/>
        </authorList>
    </citation>
    <scope>NUCLEOTIDE SEQUENCE</scope>
    <source>
        <strain evidence="1">Expedition CK06-06</strain>
    </source>
</reference>
<dbReference type="AlphaFoldDB" id="X0Y361"/>
<feature type="non-terminal residue" evidence="1">
    <location>
        <position position="1"/>
    </location>
</feature>
<organism evidence="1">
    <name type="scientific">marine sediment metagenome</name>
    <dbReference type="NCBI Taxonomy" id="412755"/>
    <lineage>
        <taxon>unclassified sequences</taxon>
        <taxon>metagenomes</taxon>
        <taxon>ecological metagenomes</taxon>
    </lineage>
</organism>
<name>X0Y361_9ZZZZ</name>
<protein>
    <submittedName>
        <fullName evidence="1">Uncharacterized protein</fullName>
    </submittedName>
</protein>
<evidence type="ECO:0000313" key="1">
    <source>
        <dbReference type="EMBL" id="GAG50145.1"/>
    </source>
</evidence>
<gene>
    <name evidence="1" type="ORF">S01H1_85419</name>
</gene>
<accession>X0Y361</accession>
<feature type="non-terminal residue" evidence="1">
    <location>
        <position position="88"/>
    </location>
</feature>
<dbReference type="EMBL" id="BARS01058659">
    <property type="protein sequence ID" value="GAG50145.1"/>
    <property type="molecule type" value="Genomic_DNA"/>
</dbReference>